<proteinExistence type="predicted"/>
<comment type="caution">
    <text evidence="1">The sequence shown here is derived from an EMBL/GenBank/DDBJ whole genome shotgun (WGS) entry which is preliminary data.</text>
</comment>
<gene>
    <name evidence="1" type="ORF">ACFPUZ_12125</name>
</gene>
<protein>
    <recommendedName>
        <fullName evidence="3">TetR family transcriptional regulator</fullName>
    </recommendedName>
</protein>
<dbReference type="EMBL" id="JBHSQE010000009">
    <property type="protein sequence ID" value="MFC6147550.1"/>
    <property type="molecule type" value="Genomic_DNA"/>
</dbReference>
<keyword evidence="2" id="KW-1185">Reference proteome</keyword>
<evidence type="ECO:0000313" key="2">
    <source>
        <dbReference type="Proteomes" id="UP001596244"/>
    </source>
</evidence>
<reference evidence="2" key="1">
    <citation type="journal article" date="2019" name="Int. J. Syst. Evol. Microbiol.">
        <title>The Global Catalogue of Microorganisms (GCM) 10K type strain sequencing project: providing services to taxonomists for standard genome sequencing and annotation.</title>
        <authorList>
            <consortium name="The Broad Institute Genomics Platform"/>
            <consortium name="The Broad Institute Genome Sequencing Center for Infectious Disease"/>
            <person name="Wu L."/>
            <person name="Ma J."/>
        </authorList>
    </citation>
    <scope>NUCLEOTIDE SEQUENCE [LARGE SCALE GENOMIC DNA]</scope>
    <source>
        <strain evidence="2">CCUG 51943</strain>
    </source>
</reference>
<name>A0ABW1QG40_9CORY</name>
<evidence type="ECO:0008006" key="3">
    <source>
        <dbReference type="Google" id="ProtNLM"/>
    </source>
</evidence>
<evidence type="ECO:0000313" key="1">
    <source>
        <dbReference type="EMBL" id="MFC6147550.1"/>
    </source>
</evidence>
<dbReference type="Proteomes" id="UP001596244">
    <property type="component" value="Unassembled WGS sequence"/>
</dbReference>
<sequence length="85" mass="9709">MSVITADRLARIQELSLARAREFFPGAFFLDDTEMMLISVVNAGGSIRLLLEQLEDSEESREQEIVDAYWDSILRVFLEIRNNGS</sequence>
<accession>A0ABW1QG40</accession>
<dbReference type="RefSeq" id="WP_377002158.1">
    <property type="nucleotide sequence ID" value="NZ_JBHSQE010000009.1"/>
</dbReference>
<organism evidence="1 2">
    <name type="scientific">Corynebacterium nasicanis</name>
    <dbReference type="NCBI Taxonomy" id="1448267"/>
    <lineage>
        <taxon>Bacteria</taxon>
        <taxon>Bacillati</taxon>
        <taxon>Actinomycetota</taxon>
        <taxon>Actinomycetes</taxon>
        <taxon>Mycobacteriales</taxon>
        <taxon>Corynebacteriaceae</taxon>
        <taxon>Corynebacterium</taxon>
    </lineage>
</organism>